<feature type="transmembrane region" description="Helical" evidence="2">
    <location>
        <begin position="20"/>
        <end position="41"/>
    </location>
</feature>
<comment type="caution">
    <text evidence="3">The sequence shown here is derived from an EMBL/GenBank/DDBJ whole genome shotgun (WGS) entry which is preliminary data.</text>
</comment>
<sequence>MGVQMAFTWPKGLSQEDEMLLATGALITSAASLEFFFYVVLECLTEREGQRHCEAIWLSHRSTRSRIDMVLAAARLNHLEPGLLAKIEECAGHMKGISKLRNYYGHARFVRQEGSAMYEGFVLASEQETRAGADPVRTTIKVINSETIKELKDAVDRAERLYEQMLQTAHRLRAHTGAVHVELPALT</sequence>
<feature type="coiled-coil region" evidence="1">
    <location>
        <begin position="144"/>
        <end position="175"/>
    </location>
</feature>
<gene>
    <name evidence="3" type="ORF">EAS62_10770</name>
</gene>
<organism evidence="3 4">
    <name type="scientific">Bradyrhizobium zhanjiangense</name>
    <dbReference type="NCBI Taxonomy" id="1325107"/>
    <lineage>
        <taxon>Bacteria</taxon>
        <taxon>Pseudomonadati</taxon>
        <taxon>Pseudomonadota</taxon>
        <taxon>Alphaproteobacteria</taxon>
        <taxon>Hyphomicrobiales</taxon>
        <taxon>Nitrobacteraceae</taxon>
        <taxon>Bradyrhizobium</taxon>
    </lineage>
</organism>
<evidence type="ECO:0000256" key="2">
    <source>
        <dbReference type="SAM" id="Phobius"/>
    </source>
</evidence>
<evidence type="ECO:0000313" key="4">
    <source>
        <dbReference type="Proteomes" id="UP000289946"/>
    </source>
</evidence>
<proteinExistence type="predicted"/>
<reference evidence="3 4" key="1">
    <citation type="submission" date="2018-10" db="EMBL/GenBank/DDBJ databases">
        <title>Bradyrhizobium sp. nov., isolated from effective nodules of peanut in China.</title>
        <authorList>
            <person name="Li Y."/>
        </authorList>
    </citation>
    <scope>NUCLEOTIDE SEQUENCE [LARGE SCALE GENOMIC DNA]</scope>
    <source>
        <strain evidence="3 4">CCBAU 51781</strain>
    </source>
</reference>
<accession>A0ABY0DPM6</accession>
<keyword evidence="2" id="KW-0812">Transmembrane</keyword>
<keyword evidence="4" id="KW-1185">Reference proteome</keyword>
<name>A0ABY0DPM6_9BRAD</name>
<keyword evidence="2" id="KW-0472">Membrane</keyword>
<keyword evidence="1" id="KW-0175">Coiled coil</keyword>
<evidence type="ECO:0000313" key="3">
    <source>
        <dbReference type="EMBL" id="RXG96110.1"/>
    </source>
</evidence>
<keyword evidence="2" id="KW-1133">Transmembrane helix</keyword>
<evidence type="ECO:0000256" key="1">
    <source>
        <dbReference type="SAM" id="Coils"/>
    </source>
</evidence>
<protein>
    <submittedName>
        <fullName evidence="3">Uncharacterized protein</fullName>
    </submittedName>
</protein>
<dbReference type="EMBL" id="RDRA01000006">
    <property type="protein sequence ID" value="RXG96110.1"/>
    <property type="molecule type" value="Genomic_DNA"/>
</dbReference>
<dbReference type="Proteomes" id="UP000289946">
    <property type="component" value="Unassembled WGS sequence"/>
</dbReference>